<feature type="region of interest" description="Disordered" evidence="2">
    <location>
        <begin position="151"/>
        <end position="213"/>
    </location>
</feature>
<dbReference type="STRING" id="425265.A8Q5H0"/>
<dbReference type="PANTHER" id="PTHR16255">
    <property type="entry name" value="REQUIRED FOR MEIOTIC NUCLEAR DIVISION PROTEIN 1 HOMOLOG"/>
    <property type="match status" value="1"/>
</dbReference>
<dbReference type="RefSeq" id="XP_001729791.1">
    <property type="nucleotide sequence ID" value="XM_001729739.1"/>
</dbReference>
<dbReference type="GO" id="GO:0005739">
    <property type="term" value="C:mitochondrion"/>
    <property type="evidence" value="ECO:0007669"/>
    <property type="project" value="UniProtKB-ARBA"/>
</dbReference>
<organism evidence="5 6">
    <name type="scientific">Malassezia globosa (strain ATCC MYA-4612 / CBS 7966)</name>
    <name type="common">Dandruff-associated fungus</name>
    <dbReference type="NCBI Taxonomy" id="425265"/>
    <lineage>
        <taxon>Eukaryota</taxon>
        <taxon>Fungi</taxon>
        <taxon>Dikarya</taxon>
        <taxon>Basidiomycota</taxon>
        <taxon>Ustilaginomycotina</taxon>
        <taxon>Malasseziomycetes</taxon>
        <taxon>Malasseziales</taxon>
        <taxon>Malasseziaceae</taxon>
        <taxon>Malassezia</taxon>
    </lineage>
</organism>
<evidence type="ECO:0000256" key="1">
    <source>
        <dbReference type="ARBA" id="ARBA00008306"/>
    </source>
</evidence>
<dbReference type="VEuPathDB" id="FungiDB:MGL_2777"/>
<evidence type="ECO:0000259" key="4">
    <source>
        <dbReference type="Pfam" id="PF02582"/>
    </source>
</evidence>
<dbReference type="InterPro" id="IPR051624">
    <property type="entry name" value="RMD1/Sad1-interacting"/>
</dbReference>
<keyword evidence="3" id="KW-0472">Membrane</keyword>
<keyword evidence="3" id="KW-1133">Transmembrane helix</keyword>
<reference evidence="5 6" key="1">
    <citation type="journal article" date="2007" name="Proc. Natl. Acad. Sci. U.S.A.">
        <title>Dandruff-associated Malassezia genomes reveal convergent and divergent virulence traits shared with plant and human fungal pathogens.</title>
        <authorList>
            <person name="Xu J."/>
            <person name="Saunders C.W."/>
            <person name="Hu P."/>
            <person name="Grant R.A."/>
            <person name="Boekhout T."/>
            <person name="Kuramae E.E."/>
            <person name="Kronstad J.W."/>
            <person name="Deangelis Y.M."/>
            <person name="Reeder N.L."/>
            <person name="Johnstone K.R."/>
            <person name="Leland M."/>
            <person name="Fieno A.M."/>
            <person name="Begley W.M."/>
            <person name="Sun Y."/>
            <person name="Lacey M.P."/>
            <person name="Chaudhary T."/>
            <person name="Keough T."/>
            <person name="Chu L."/>
            <person name="Sears R."/>
            <person name="Yuan B."/>
            <person name="Dawson T.L.Jr."/>
        </authorList>
    </citation>
    <scope>NUCLEOTIDE SEQUENCE [LARGE SCALE GENOMIC DNA]</scope>
    <source>
        <strain evidence="6">ATCC MYA-4612 / CBS 7966</strain>
    </source>
</reference>
<feature type="region of interest" description="Disordered" evidence="2">
    <location>
        <begin position="1"/>
        <end position="43"/>
    </location>
</feature>
<keyword evidence="3" id="KW-0812">Transmembrane</keyword>
<feature type="transmembrane region" description="Helical" evidence="3">
    <location>
        <begin position="417"/>
        <end position="442"/>
    </location>
</feature>
<feature type="domain" description="DUF155" evidence="4">
    <location>
        <begin position="223"/>
        <end position="393"/>
    </location>
</feature>
<comment type="caution">
    <text evidence="5">The sequence shown here is derived from an EMBL/GenBank/DDBJ whole genome shotgun (WGS) entry which is preliminary data.</text>
</comment>
<dbReference type="KEGG" id="mgl:MGL_2777"/>
<dbReference type="OrthoDB" id="18302at2759"/>
<dbReference type="GeneID" id="5854110"/>
<sequence length="443" mass="50324">MSMHPSVYGRAGPQRSTKSALKHKILPEEPERNTNGGPGAEDAYADLYWDDDADVDTEDMAHLHHIPEGNMRRDALRLTRKARSRLPRVTAYSTATSYKLPELIRWLQARKSSHETNVVRFDECVYTTYTYHHVDEARGLPTTSPWVLQQGRPPFRLDSSRTPTGDLLGVPELRQESASPEHGLQTISEENEGGVDVSKQEEPEAAPKSPRKSTQLVHYVPEVFLMEYGTIVIWGMSLTEEKRLLREIRKFEVERLAPEDVECEDLSWYLADYSRIYNDVITLRRGSSYMTRLSLSHALAQSAKISFFESVIEATIDTTKDIPRSIAESGKVGMPPVDIMKNIGHLFILRMNIHLVGSVVDSPEIFWSQPDLEPLYAAARSYLEIQQRIDLLNIRVEVLQDMLQLLKDQVTSSHSEWLEIIVIILIVLEIFLGVATSMSNILV</sequence>
<dbReference type="InParanoid" id="A8Q5H0"/>
<protein>
    <recommendedName>
        <fullName evidence="4">DUF155 domain-containing protein</fullName>
    </recommendedName>
</protein>
<dbReference type="OMA" id="SHRHGEY"/>
<accession>A8Q5H0</accession>
<dbReference type="FunCoup" id="A8Q5H0">
    <property type="interactions" value="12"/>
</dbReference>
<dbReference type="AlphaFoldDB" id="A8Q5H0"/>
<keyword evidence="6" id="KW-1185">Reference proteome</keyword>
<comment type="similarity">
    <text evidence="1">Belongs to the RMD1/sif2 family.</text>
</comment>
<dbReference type="Pfam" id="PF02582">
    <property type="entry name" value="DUF155"/>
    <property type="match status" value="1"/>
</dbReference>
<dbReference type="PANTHER" id="PTHR16255:SF15">
    <property type="entry name" value="SPORULATION PROTEIN RMD1"/>
    <property type="match status" value="1"/>
</dbReference>
<evidence type="ECO:0000313" key="6">
    <source>
        <dbReference type="Proteomes" id="UP000008837"/>
    </source>
</evidence>
<evidence type="ECO:0000256" key="3">
    <source>
        <dbReference type="SAM" id="Phobius"/>
    </source>
</evidence>
<evidence type="ECO:0000313" key="5">
    <source>
        <dbReference type="EMBL" id="EDP42577.1"/>
    </source>
</evidence>
<evidence type="ECO:0000256" key="2">
    <source>
        <dbReference type="SAM" id="MobiDB-lite"/>
    </source>
</evidence>
<proteinExistence type="inferred from homology"/>
<dbReference type="EMBL" id="AAYY01000010">
    <property type="protein sequence ID" value="EDP42577.1"/>
    <property type="molecule type" value="Genomic_DNA"/>
</dbReference>
<name>A8Q5H0_MALGO</name>
<dbReference type="InterPro" id="IPR003734">
    <property type="entry name" value="DUF155"/>
</dbReference>
<dbReference type="Proteomes" id="UP000008837">
    <property type="component" value="Unassembled WGS sequence"/>
</dbReference>
<gene>
    <name evidence="5" type="ORF">MGL_2777</name>
</gene>